<keyword evidence="3" id="KW-1185">Reference proteome</keyword>
<evidence type="ECO:0000313" key="2">
    <source>
        <dbReference type="EMBL" id="MBD8032379.1"/>
    </source>
</evidence>
<evidence type="ECO:0000313" key="3">
    <source>
        <dbReference type="Proteomes" id="UP000600565"/>
    </source>
</evidence>
<keyword evidence="1" id="KW-1133">Transmembrane helix</keyword>
<keyword evidence="1" id="KW-0472">Membrane</keyword>
<sequence length="50" mass="5560">MQRIMQAVTPNMNENQRKGLIVISPILIGSVAYGASATFMIVTNLFQIMF</sequence>
<dbReference type="EMBL" id="JACSPW010000003">
    <property type="protein sequence ID" value="MBD8032379.1"/>
    <property type="molecule type" value="Genomic_DNA"/>
</dbReference>
<evidence type="ECO:0000256" key="1">
    <source>
        <dbReference type="SAM" id="Phobius"/>
    </source>
</evidence>
<name>A0ABR8XKD4_9BACL</name>
<keyword evidence="1" id="KW-0812">Transmembrane</keyword>
<comment type="caution">
    <text evidence="2">The sequence shown here is derived from an EMBL/GenBank/DDBJ whole genome shotgun (WGS) entry which is preliminary data.</text>
</comment>
<feature type="transmembrane region" description="Helical" evidence="1">
    <location>
        <begin position="20"/>
        <end position="42"/>
    </location>
</feature>
<gene>
    <name evidence="2" type="ORF">H9632_04810</name>
</gene>
<organism evidence="2 3">
    <name type="scientific">Solibacillus merdavium</name>
    <dbReference type="NCBI Taxonomy" id="2762218"/>
    <lineage>
        <taxon>Bacteria</taxon>
        <taxon>Bacillati</taxon>
        <taxon>Bacillota</taxon>
        <taxon>Bacilli</taxon>
        <taxon>Bacillales</taxon>
        <taxon>Caryophanaceae</taxon>
        <taxon>Solibacillus</taxon>
    </lineage>
</organism>
<dbReference type="RefSeq" id="WP_191702980.1">
    <property type="nucleotide sequence ID" value="NZ_JACSPW010000003.1"/>
</dbReference>
<proteinExistence type="predicted"/>
<accession>A0ABR8XKD4</accession>
<dbReference type="Proteomes" id="UP000600565">
    <property type="component" value="Unassembled WGS sequence"/>
</dbReference>
<protein>
    <submittedName>
        <fullName evidence="2">Uncharacterized protein</fullName>
    </submittedName>
</protein>
<reference evidence="2 3" key="1">
    <citation type="submission" date="2020-08" db="EMBL/GenBank/DDBJ databases">
        <title>A Genomic Blueprint of the Chicken Gut Microbiome.</title>
        <authorList>
            <person name="Gilroy R."/>
            <person name="Ravi A."/>
            <person name="Getino M."/>
            <person name="Pursley I."/>
            <person name="Horton D.L."/>
            <person name="Alikhan N.-F."/>
            <person name="Baker D."/>
            <person name="Gharbi K."/>
            <person name="Hall N."/>
            <person name="Watson M."/>
            <person name="Adriaenssens E.M."/>
            <person name="Foster-Nyarko E."/>
            <person name="Jarju S."/>
            <person name="Secka A."/>
            <person name="Antonio M."/>
            <person name="Oren A."/>
            <person name="Chaudhuri R."/>
            <person name="La Ragione R.M."/>
            <person name="Hildebrand F."/>
            <person name="Pallen M.J."/>
        </authorList>
    </citation>
    <scope>NUCLEOTIDE SEQUENCE [LARGE SCALE GENOMIC DNA]</scope>
    <source>
        <strain evidence="2 3">Sa1YVA6</strain>
    </source>
</reference>